<evidence type="ECO:0000313" key="6">
    <source>
        <dbReference type="Proteomes" id="UP000492821"/>
    </source>
</evidence>
<dbReference type="InterPro" id="IPR001394">
    <property type="entry name" value="Peptidase_C19_UCH"/>
</dbReference>
<accession>A0A7E4ZRM8</accession>
<dbReference type="SUPFAM" id="SSF54001">
    <property type="entry name" value="Cysteine proteinases"/>
    <property type="match status" value="1"/>
</dbReference>
<dbReference type="Gene3D" id="3.40.250.10">
    <property type="entry name" value="Rhodanese-like domain"/>
    <property type="match status" value="1"/>
</dbReference>
<dbReference type="InterPro" id="IPR028889">
    <property type="entry name" value="USP"/>
</dbReference>
<dbReference type="PANTHER" id="PTHR21646:SF91">
    <property type="entry name" value="USP DOMAIN-CONTAINING PROTEIN"/>
    <property type="match status" value="1"/>
</dbReference>
<reference evidence="6" key="1">
    <citation type="journal article" date="2013" name="Genetics">
        <title>The draft genome and transcriptome of Panagrellus redivivus are shaped by the harsh demands of a free-living lifestyle.</title>
        <authorList>
            <person name="Srinivasan J."/>
            <person name="Dillman A.R."/>
            <person name="Macchietto M.G."/>
            <person name="Heikkinen L."/>
            <person name="Lakso M."/>
            <person name="Fracchia K.M."/>
            <person name="Antoshechkin I."/>
            <person name="Mortazavi A."/>
            <person name="Wong G."/>
            <person name="Sternberg P.W."/>
        </authorList>
    </citation>
    <scope>NUCLEOTIDE SEQUENCE [LARGE SCALE GENOMIC DNA]</scope>
    <source>
        <strain evidence="6">MT8872</strain>
    </source>
</reference>
<evidence type="ECO:0000256" key="4">
    <source>
        <dbReference type="SAM" id="MobiDB-lite"/>
    </source>
</evidence>
<dbReference type="Proteomes" id="UP000492821">
    <property type="component" value="Unassembled WGS sequence"/>
</dbReference>
<comment type="similarity">
    <text evidence="2">Belongs to the peptidase C19 family.</text>
</comment>
<dbReference type="WBParaSite" id="Pan_g13028.t1">
    <property type="protein sequence ID" value="Pan_g13028.t1"/>
    <property type="gene ID" value="Pan_g13028"/>
</dbReference>
<protein>
    <recommendedName>
        <fullName evidence="3">ubiquitinyl hydrolase 1</fullName>
        <ecNumber evidence="3">3.4.19.12</ecNumber>
    </recommendedName>
</protein>
<evidence type="ECO:0000313" key="7">
    <source>
        <dbReference type="WBParaSite" id="Pan_g13028.t1"/>
    </source>
</evidence>
<dbReference type="GO" id="GO:0004843">
    <property type="term" value="F:cysteine-type deubiquitinase activity"/>
    <property type="evidence" value="ECO:0007669"/>
    <property type="project" value="UniProtKB-EC"/>
</dbReference>
<dbReference type="SUPFAM" id="SSF52821">
    <property type="entry name" value="Rhodanese/Cell cycle control phosphatase"/>
    <property type="match status" value="1"/>
</dbReference>
<feature type="compositionally biased region" description="Low complexity" evidence="4">
    <location>
        <begin position="381"/>
        <end position="394"/>
    </location>
</feature>
<sequence>MLDQMPNTFADLKKMGDIDPRTASQLKSKDCPSLFSHACKTYDKGIQYSRLGDKQRAYPLFLRAGIICGIIAKQPDKHRFLETAEGKHYRDVFTNILEATEKLSDELQTYYADAALAKSLDIQMNIEPEPAAVAPATPGQALLESLETTIKPKDIVTLAKEGLHVLIIDFRPNKEAFIDFREDQLGKNIIVAKCLPNHIEGNITLSQFSKILPVQERPKVYPSEMQKYDLVVFMDEQDVKVGNDGRLQPPANFLMNCLTEYAYNSPLRRPPVTLKGGFTLWKHAYGCYVDSGARSSLFNDDDDFLKVLNDCRRSVNVSYPDLYPSRVEEPAWPSNVPQASNSAPSIAHNRVPSQPSLPPKEAVSVKPAVPEATAFPSHEGPPVSVPSRSAPARPTIDRATKPPARISPESAPSIAQANNNPIVAQAPKVPVLGGARVAEPIPKPRTLPAAPPPAGFVDSYVDVSNGYPRRQYPVPEVPPPSKVPQPQPLVPQRPPIPDRSTKVPPLSSQDHIYKLMAVYEKMYTQLESRSAPGPPPVGFRNLGNTCFMNTTLQAIINTPKMRDIFTRNVFTRYINENNTLGTKGIISTAFSAMMDLYWSGRVRVIVPDIFLRTFADEVSRELVDGRQHDAQEFQIHFLDYLHEDMNQVRKRTPFSQDYDGRNLPAQAADYTRKLAQFSSSPIADLFNLRTVSIITCDQCSTSSATFEESSQISLELEYNAPAQLAECLRKHFRREVLKGDSRWNCPNCHRPVVASRETFIWQLPQTLVIHLKRFSQGRDGEFYKTETPVHFDVNGLSLLDFVHPAALRQHGSYDLYAITNHLGKLNHGHYTSYVRNQHSWLKYNDDIVSEVGQQHLNPREAFVLFYAASGLSAKR</sequence>
<evidence type="ECO:0000256" key="3">
    <source>
        <dbReference type="ARBA" id="ARBA00012759"/>
    </source>
</evidence>
<dbReference type="CDD" id="cd02674">
    <property type="entry name" value="Peptidase_C19R"/>
    <property type="match status" value="1"/>
</dbReference>
<dbReference type="Pfam" id="PF00443">
    <property type="entry name" value="UCH"/>
    <property type="match status" value="1"/>
</dbReference>
<feature type="region of interest" description="Disordered" evidence="4">
    <location>
        <begin position="467"/>
        <end position="506"/>
    </location>
</feature>
<feature type="region of interest" description="Disordered" evidence="4">
    <location>
        <begin position="326"/>
        <end position="421"/>
    </location>
</feature>
<feature type="compositionally biased region" description="Pro residues" evidence="4">
    <location>
        <begin position="475"/>
        <end position="497"/>
    </location>
</feature>
<reference evidence="7" key="2">
    <citation type="submission" date="2020-10" db="UniProtKB">
        <authorList>
            <consortium name="WormBaseParasite"/>
        </authorList>
    </citation>
    <scope>IDENTIFICATION</scope>
</reference>
<keyword evidence="6" id="KW-1185">Reference proteome</keyword>
<dbReference type="AlphaFoldDB" id="A0A7E4ZRM8"/>
<dbReference type="InterPro" id="IPR018200">
    <property type="entry name" value="USP_CS"/>
</dbReference>
<organism evidence="6 7">
    <name type="scientific">Panagrellus redivivus</name>
    <name type="common">Microworm</name>
    <dbReference type="NCBI Taxonomy" id="6233"/>
    <lineage>
        <taxon>Eukaryota</taxon>
        <taxon>Metazoa</taxon>
        <taxon>Ecdysozoa</taxon>
        <taxon>Nematoda</taxon>
        <taxon>Chromadorea</taxon>
        <taxon>Rhabditida</taxon>
        <taxon>Tylenchina</taxon>
        <taxon>Panagrolaimomorpha</taxon>
        <taxon>Panagrolaimoidea</taxon>
        <taxon>Panagrolaimidae</taxon>
        <taxon>Panagrellus</taxon>
    </lineage>
</organism>
<dbReference type="InterPro" id="IPR036873">
    <property type="entry name" value="Rhodanese-like_dom_sf"/>
</dbReference>
<evidence type="ECO:0000256" key="1">
    <source>
        <dbReference type="ARBA" id="ARBA00000707"/>
    </source>
</evidence>
<comment type="catalytic activity">
    <reaction evidence="1">
        <text>Thiol-dependent hydrolysis of ester, thioester, amide, peptide and isopeptide bonds formed by the C-terminal Gly of ubiquitin (a 76-residue protein attached to proteins as an intracellular targeting signal).</text>
        <dbReference type="EC" id="3.4.19.12"/>
    </reaction>
</comment>
<dbReference type="InterPro" id="IPR050185">
    <property type="entry name" value="Ub_carboxyl-term_hydrolase"/>
</dbReference>
<dbReference type="Gene3D" id="1.20.58.80">
    <property type="entry name" value="Phosphotransferase system, lactose/cellobiose-type IIA subunit"/>
    <property type="match status" value="1"/>
</dbReference>
<evidence type="ECO:0000256" key="2">
    <source>
        <dbReference type="ARBA" id="ARBA00009085"/>
    </source>
</evidence>
<feature type="domain" description="USP" evidence="5">
    <location>
        <begin position="537"/>
        <end position="869"/>
    </location>
</feature>
<dbReference type="Gene3D" id="3.90.70.10">
    <property type="entry name" value="Cysteine proteinases"/>
    <property type="match status" value="1"/>
</dbReference>
<dbReference type="PANTHER" id="PTHR21646">
    <property type="entry name" value="UBIQUITIN CARBOXYL-TERMINAL HYDROLASE"/>
    <property type="match status" value="1"/>
</dbReference>
<dbReference type="EC" id="3.4.19.12" evidence="3"/>
<evidence type="ECO:0000259" key="5">
    <source>
        <dbReference type="PROSITE" id="PS50235"/>
    </source>
</evidence>
<dbReference type="InterPro" id="IPR038765">
    <property type="entry name" value="Papain-like_cys_pep_sf"/>
</dbReference>
<feature type="compositionally biased region" description="Polar residues" evidence="4">
    <location>
        <begin position="335"/>
        <end position="344"/>
    </location>
</feature>
<dbReference type="GO" id="GO:0016579">
    <property type="term" value="P:protein deubiquitination"/>
    <property type="evidence" value="ECO:0007669"/>
    <property type="project" value="InterPro"/>
</dbReference>
<proteinExistence type="inferred from homology"/>
<dbReference type="PROSITE" id="PS50235">
    <property type="entry name" value="USP_3"/>
    <property type="match status" value="1"/>
</dbReference>
<dbReference type="PROSITE" id="PS00973">
    <property type="entry name" value="USP_2"/>
    <property type="match status" value="1"/>
</dbReference>
<name>A0A7E4ZRM8_PANRE</name>